<proteinExistence type="inferred from homology"/>
<evidence type="ECO:0000256" key="4">
    <source>
        <dbReference type="ARBA" id="ARBA00022801"/>
    </source>
</evidence>
<dbReference type="CDD" id="cd00077">
    <property type="entry name" value="HDc"/>
    <property type="match status" value="1"/>
</dbReference>
<feature type="region of interest" description="Disordered" evidence="11">
    <location>
        <begin position="559"/>
        <end position="629"/>
    </location>
</feature>
<evidence type="ECO:0000256" key="7">
    <source>
        <dbReference type="PIRSR" id="PIRSR623088-1"/>
    </source>
</evidence>
<dbReference type="Gene3D" id="3.40.50.2300">
    <property type="match status" value="1"/>
</dbReference>
<keyword evidence="2" id="KW-0812">Transmembrane</keyword>
<name>A0A507DVQ5_9FUNG</name>
<dbReference type="InterPro" id="IPR028082">
    <property type="entry name" value="Peripla_BP_I"/>
</dbReference>
<comment type="similarity">
    <text evidence="10">Belongs to the cyclic nucleotide phosphodiesterase family.</text>
</comment>
<feature type="binding site" evidence="8">
    <location>
        <position position="827"/>
    </location>
    <ligand>
        <name>AMP</name>
        <dbReference type="ChEBI" id="CHEBI:456215"/>
    </ligand>
</feature>
<keyword evidence="14" id="KW-1185">Reference proteome</keyword>
<dbReference type="InterPro" id="IPR001828">
    <property type="entry name" value="ANF_lig-bd_rcpt"/>
</dbReference>
<dbReference type="SUPFAM" id="SSF53822">
    <property type="entry name" value="Periplasmic binding protein-like I"/>
    <property type="match status" value="1"/>
</dbReference>
<feature type="binding site" evidence="9">
    <location>
        <position position="941"/>
    </location>
    <ligand>
        <name>Zn(2+)</name>
        <dbReference type="ChEBI" id="CHEBI:29105"/>
        <label>1</label>
    </ligand>
</feature>
<feature type="active site" description="Proton donor" evidence="7">
    <location>
        <position position="786"/>
    </location>
</feature>
<organism evidence="13 14">
    <name type="scientific">Powellomyces hirtus</name>
    <dbReference type="NCBI Taxonomy" id="109895"/>
    <lineage>
        <taxon>Eukaryota</taxon>
        <taxon>Fungi</taxon>
        <taxon>Fungi incertae sedis</taxon>
        <taxon>Chytridiomycota</taxon>
        <taxon>Chytridiomycota incertae sedis</taxon>
        <taxon>Chytridiomycetes</taxon>
        <taxon>Spizellomycetales</taxon>
        <taxon>Powellomycetaceae</taxon>
        <taxon>Powellomyces</taxon>
    </lineage>
</organism>
<feature type="compositionally biased region" description="Basic and acidic residues" evidence="11">
    <location>
        <begin position="596"/>
        <end position="626"/>
    </location>
</feature>
<feature type="binding site" evidence="8">
    <location>
        <begin position="786"/>
        <end position="790"/>
    </location>
    <ligand>
        <name>AMP</name>
        <dbReference type="ChEBI" id="CHEBI:456215"/>
    </ligand>
</feature>
<feature type="compositionally biased region" description="Polar residues" evidence="11">
    <location>
        <begin position="654"/>
        <end position="666"/>
    </location>
</feature>
<dbReference type="EMBL" id="QEAQ01000113">
    <property type="protein sequence ID" value="TPX55372.1"/>
    <property type="molecule type" value="Genomic_DNA"/>
</dbReference>
<gene>
    <name evidence="13" type="ORF">PhCBS80983_g05375</name>
</gene>
<evidence type="ECO:0000259" key="12">
    <source>
        <dbReference type="PROSITE" id="PS51845"/>
    </source>
</evidence>
<reference evidence="13 14" key="1">
    <citation type="journal article" date="2019" name="Sci. Rep.">
        <title>Comparative genomics of chytrid fungi reveal insights into the obligate biotrophic and pathogenic lifestyle of Synchytrium endobioticum.</title>
        <authorList>
            <person name="van de Vossenberg B.T.L.H."/>
            <person name="Warris S."/>
            <person name="Nguyen H.D.T."/>
            <person name="van Gent-Pelzer M.P.E."/>
            <person name="Joly D.L."/>
            <person name="van de Geest H.C."/>
            <person name="Bonants P.J.M."/>
            <person name="Smith D.S."/>
            <person name="Levesque C.A."/>
            <person name="van der Lee T.A.J."/>
        </authorList>
    </citation>
    <scope>NUCLEOTIDE SEQUENCE [LARGE SCALE GENOMIC DNA]</scope>
    <source>
        <strain evidence="13 14">CBS 809.83</strain>
    </source>
</reference>
<dbReference type="InterPro" id="IPR023174">
    <property type="entry name" value="PDEase_CS"/>
</dbReference>
<dbReference type="PANTHER" id="PTHR11347">
    <property type="entry name" value="CYCLIC NUCLEOTIDE PHOSPHODIESTERASE"/>
    <property type="match status" value="1"/>
</dbReference>
<feature type="binding site" evidence="9">
    <location>
        <position position="826"/>
    </location>
    <ligand>
        <name>Zn(2+)</name>
        <dbReference type="ChEBI" id="CHEBI:29105"/>
        <label>1</label>
    </ligand>
</feature>
<keyword evidence="3 9" id="KW-0479">Metal-binding</keyword>
<sequence length="1201" mass="132139">MSLSTSTSDVQIRTAAHQRRQSPNALSMLFGYLPPVLDRFYTPISDLFRVVIDDLQAQGILANVNVSTKFRVTDNVRALAIANTFQLMTEDKAAGLIGVGGSWTEDAASATAITQTPYCEAVSISGALSNPASYPTLFRTIGSAEQTLLGSSAFILDQGWGHYAALITPQDPLIASTNLQTIEGVLAPSALFVLPPDPTEAQCKDILLQIVSSQLAIIASGMSGTLFLPILRAAKSLGLIKPSILYIMSATAYRLIYAIVSQTGEMDILEGAIVMREITGQGPVYESLKARWNTTAFRTRYPLLSDVPFLPEPYHFFHACLELLMRGYDRVLRITNVSSFENVTATQLPFLVSNVSAPKDTFGFPNVDTILGKINFGPSNTRIITFEYSYVTSGALNPFAYWTAATRILNYTAPIIWRDGQKPVDYLTRPHEEDNSFLITKVFAPIIIVFGLVMMCAVVFLLRQHLKKKREIDVAPKPLLPLLTVDIKSPAQKAMEMLQEVKADLRRRRLTPYEIDFIIEVLSTGTLGFNPDINELEDGHGARVDNETRAWVMDLLAASPSHPSTTSGPATGSNGNMIGRQGSDGVPGGSPSTTADIRRTSRSALEKSLENQREREKRGSVEESSRGRRSITDVNAQLVIRNLEEGNIAQNAQASLRQRRGSTPNARKTPAPLLESSVESAGVEGSSSAASWSTKPFGDCTADEGLPRDLSLLDQVKITDYLTVWYHSWNFDMFHFTEMTNGHPLFYSGLYLLQSTETLGQLQLDTEKFKRWLLLMEAEYHPHPYHNATHAADVLHGLNYLLLEDPMGMYYTPLEMLALVLGAIGHDIDHPGYNNAFLVKSRHPWAVLYCDSAVLEFHHCAHLFTMTLNSPWNIFADLTNDEYDEVRKMVIKLILATDMSKHFEYINKFKSKMSAGSLTIQVDVGQESRLMVAEIAMKCSDLCNPTKTFALSKKWTDAVMEEFYMQGDKEKELGLPVSQFMDRSNTNVPKCQIGFIDFLVAPLYDAWNTYHNADDKTLKIVREIAKNRSKWAGLTISQQLQQQQQSQHAALLAAQMTATHFSSLPVGGSANTSSQGIGVSATSIPSRYPSVNRPTAQHLHNYTTNANTSGASIVQSPGSSGSFPVGNAMQESLVVVEMPSGLPVLPKSNAALMPVSTGSLPHPRSLLESAASQPFSIRSNDSREGGGIIMNTFDFDHSTPS</sequence>
<dbReference type="PROSITE" id="PS51845">
    <property type="entry name" value="PDEASE_I_2"/>
    <property type="match status" value="1"/>
</dbReference>
<keyword evidence="4 10" id="KW-0378">Hydrolase</keyword>
<dbReference type="GO" id="GO:0007165">
    <property type="term" value="P:signal transduction"/>
    <property type="evidence" value="ECO:0007669"/>
    <property type="project" value="InterPro"/>
</dbReference>
<dbReference type="Proteomes" id="UP000318582">
    <property type="component" value="Unassembled WGS sequence"/>
</dbReference>
<keyword evidence="6" id="KW-0472">Membrane</keyword>
<evidence type="ECO:0000313" key="13">
    <source>
        <dbReference type="EMBL" id="TPX55372.1"/>
    </source>
</evidence>
<dbReference type="InterPro" id="IPR003607">
    <property type="entry name" value="HD/PDEase_dom"/>
</dbReference>
<dbReference type="PROSITE" id="PS00126">
    <property type="entry name" value="PDEASE_I_1"/>
    <property type="match status" value="1"/>
</dbReference>
<evidence type="ECO:0000256" key="3">
    <source>
        <dbReference type="ARBA" id="ARBA00022723"/>
    </source>
</evidence>
<dbReference type="GO" id="GO:0046872">
    <property type="term" value="F:metal ion binding"/>
    <property type="evidence" value="ECO:0007669"/>
    <property type="project" value="UniProtKB-KW"/>
</dbReference>
<feature type="binding site" evidence="8">
    <location>
        <position position="992"/>
    </location>
    <ligand>
        <name>AMP</name>
        <dbReference type="ChEBI" id="CHEBI:456215"/>
    </ligand>
</feature>
<keyword evidence="5" id="KW-1133">Transmembrane helix</keyword>
<feature type="binding site" evidence="9">
    <location>
        <position position="827"/>
    </location>
    <ligand>
        <name>Zn(2+)</name>
        <dbReference type="ChEBI" id="CHEBI:29105"/>
        <label>2</label>
    </ligand>
</feature>
<dbReference type="InterPro" id="IPR002073">
    <property type="entry name" value="PDEase_catalytic_dom"/>
</dbReference>
<evidence type="ECO:0000256" key="6">
    <source>
        <dbReference type="ARBA" id="ARBA00023136"/>
    </source>
</evidence>
<dbReference type="EC" id="3.1.4.-" evidence="10"/>
<evidence type="ECO:0000256" key="11">
    <source>
        <dbReference type="SAM" id="MobiDB-lite"/>
    </source>
</evidence>
<evidence type="ECO:0000256" key="9">
    <source>
        <dbReference type="PIRSR" id="PIRSR623088-3"/>
    </source>
</evidence>
<dbReference type="Pfam" id="PF01094">
    <property type="entry name" value="ANF_receptor"/>
    <property type="match status" value="1"/>
</dbReference>
<evidence type="ECO:0000313" key="14">
    <source>
        <dbReference type="Proteomes" id="UP000318582"/>
    </source>
</evidence>
<dbReference type="AlphaFoldDB" id="A0A507DVQ5"/>
<dbReference type="GO" id="GO:0004114">
    <property type="term" value="F:3',5'-cyclic-nucleotide phosphodiesterase activity"/>
    <property type="evidence" value="ECO:0007669"/>
    <property type="project" value="InterPro"/>
</dbReference>
<feature type="binding site" evidence="9">
    <location>
        <position position="790"/>
    </location>
    <ligand>
        <name>Zn(2+)</name>
        <dbReference type="ChEBI" id="CHEBI:29105"/>
        <label>1</label>
    </ligand>
</feature>
<comment type="cofactor">
    <cofactor evidence="10">
        <name>a divalent metal cation</name>
        <dbReference type="ChEBI" id="CHEBI:60240"/>
    </cofactor>
    <text evidence="10">Binds 2 divalent metal cations per subunit. Site 1 may preferentially bind zinc ions, while site 2 has a preference for magnesium and/or manganese ions.</text>
</comment>
<dbReference type="SMART" id="SM00471">
    <property type="entry name" value="HDc"/>
    <property type="match status" value="1"/>
</dbReference>
<dbReference type="Pfam" id="PF00233">
    <property type="entry name" value="PDEase_I"/>
    <property type="match status" value="1"/>
</dbReference>
<dbReference type="InterPro" id="IPR023088">
    <property type="entry name" value="PDEase"/>
</dbReference>
<feature type="domain" description="PDEase" evidence="12">
    <location>
        <begin position="711"/>
        <end position="1038"/>
    </location>
</feature>
<evidence type="ECO:0000256" key="5">
    <source>
        <dbReference type="ARBA" id="ARBA00022989"/>
    </source>
</evidence>
<evidence type="ECO:0000256" key="2">
    <source>
        <dbReference type="ARBA" id="ARBA00022692"/>
    </source>
</evidence>
<dbReference type="PRINTS" id="PR00387">
    <property type="entry name" value="PDIESTERASE1"/>
</dbReference>
<protein>
    <recommendedName>
        <fullName evidence="10">Phosphodiesterase</fullName>
        <ecNumber evidence="10">3.1.4.-</ecNumber>
    </recommendedName>
</protein>
<dbReference type="InterPro" id="IPR036971">
    <property type="entry name" value="PDEase_catalytic_dom_sf"/>
</dbReference>
<dbReference type="Gene3D" id="1.10.1300.10">
    <property type="entry name" value="3'5'-cyclic nucleotide phosphodiesterase, catalytic domain"/>
    <property type="match status" value="1"/>
</dbReference>
<dbReference type="STRING" id="109895.A0A507DVQ5"/>
<evidence type="ECO:0000256" key="1">
    <source>
        <dbReference type="ARBA" id="ARBA00004370"/>
    </source>
</evidence>
<comment type="caution">
    <text evidence="13">The sequence shown here is derived from an EMBL/GenBank/DDBJ whole genome shotgun (WGS) entry which is preliminary data.</text>
</comment>
<feature type="region of interest" description="Disordered" evidence="11">
    <location>
        <begin position="654"/>
        <end position="680"/>
    </location>
</feature>
<comment type="subcellular location">
    <subcellularLocation>
        <location evidence="1">Membrane</location>
    </subcellularLocation>
</comment>
<feature type="binding site" evidence="8">
    <location>
        <position position="941"/>
    </location>
    <ligand>
        <name>AMP</name>
        <dbReference type="ChEBI" id="CHEBI:456215"/>
    </ligand>
</feature>
<dbReference type="SUPFAM" id="SSF109604">
    <property type="entry name" value="HD-domain/PDEase-like"/>
    <property type="match status" value="1"/>
</dbReference>
<evidence type="ECO:0000256" key="10">
    <source>
        <dbReference type="RuleBase" id="RU363067"/>
    </source>
</evidence>
<dbReference type="GO" id="GO:0016020">
    <property type="term" value="C:membrane"/>
    <property type="evidence" value="ECO:0007669"/>
    <property type="project" value="UniProtKB-SubCell"/>
</dbReference>
<feature type="compositionally biased region" description="Polar residues" evidence="11">
    <location>
        <begin position="561"/>
        <end position="576"/>
    </location>
</feature>
<evidence type="ECO:0000256" key="8">
    <source>
        <dbReference type="PIRSR" id="PIRSR623088-2"/>
    </source>
</evidence>
<accession>A0A507DVQ5</accession>
<feature type="binding site" evidence="9">
    <location>
        <position position="827"/>
    </location>
    <ligand>
        <name>Zn(2+)</name>
        <dbReference type="ChEBI" id="CHEBI:29105"/>
        <label>1</label>
    </ligand>
</feature>